<sequence length="115" mass="12890">MEDEGKNTISELLHRRSAGFADEFVDKYTAMAISWNDEERLHLTFGRDSLEVISESIVPDPQNPDRAVLAHPRVTAHRNDVVALTIPLEVAEDLAITILKMVHHAQGRTSMDSKT</sequence>
<protein>
    <submittedName>
        <fullName evidence="1">Uncharacterized protein</fullName>
    </submittedName>
</protein>
<evidence type="ECO:0000313" key="1">
    <source>
        <dbReference type="EMBL" id="MBM5459249.1"/>
    </source>
</evidence>
<evidence type="ECO:0000313" key="2">
    <source>
        <dbReference type="Proteomes" id="UP000745663"/>
    </source>
</evidence>
<organism evidence="1 2">
    <name type="scientific">Pseudomonas arcuscaelestis</name>
    <dbReference type="NCBI Taxonomy" id="2710591"/>
    <lineage>
        <taxon>Bacteria</taxon>
        <taxon>Pseudomonadati</taxon>
        <taxon>Pseudomonadota</taxon>
        <taxon>Gammaproteobacteria</taxon>
        <taxon>Pseudomonadales</taxon>
        <taxon>Pseudomonadaceae</taxon>
        <taxon>Pseudomonas</taxon>
    </lineage>
</organism>
<dbReference type="RefSeq" id="WP_203585089.1">
    <property type="nucleotide sequence ID" value="NZ_JACOPV010000010.1"/>
</dbReference>
<gene>
    <name evidence="1" type="ORF">H8F21_16910</name>
</gene>
<keyword evidence="2" id="KW-1185">Reference proteome</keyword>
<accession>A0ABS2C067</accession>
<reference evidence="1 2" key="1">
    <citation type="submission" date="2020-08" db="EMBL/GenBank/DDBJ databases">
        <title>Description of novel Pseudomonas species.</title>
        <authorList>
            <person name="Duman M."/>
            <person name="Mulet M."/>
            <person name="Altun S."/>
            <person name="Saticioglu I.B."/>
            <person name="Lalucat J."/>
            <person name="Garcia-Valdes E."/>
        </authorList>
    </citation>
    <scope>NUCLEOTIDE SEQUENCE [LARGE SCALE GENOMIC DNA]</scope>
    <source>
        <strain evidence="1 2">P66</strain>
    </source>
</reference>
<dbReference type="EMBL" id="JACOPV010000010">
    <property type="protein sequence ID" value="MBM5459249.1"/>
    <property type="molecule type" value="Genomic_DNA"/>
</dbReference>
<proteinExistence type="predicted"/>
<dbReference type="Proteomes" id="UP000745663">
    <property type="component" value="Unassembled WGS sequence"/>
</dbReference>
<name>A0ABS2C067_9PSED</name>
<comment type="caution">
    <text evidence="1">The sequence shown here is derived from an EMBL/GenBank/DDBJ whole genome shotgun (WGS) entry which is preliminary data.</text>
</comment>